<dbReference type="CDD" id="cd07102">
    <property type="entry name" value="ALDH_EDX86601"/>
    <property type="match status" value="1"/>
</dbReference>
<dbReference type="InterPro" id="IPR029510">
    <property type="entry name" value="Ald_DH_CS_GLU"/>
</dbReference>
<dbReference type="FunFam" id="3.40.309.10:FF:000009">
    <property type="entry name" value="Aldehyde dehydrogenase A"/>
    <property type="match status" value="1"/>
</dbReference>
<evidence type="ECO:0000256" key="3">
    <source>
        <dbReference type="RuleBase" id="RU003345"/>
    </source>
</evidence>
<keyword evidence="1 3" id="KW-0560">Oxidoreductase</keyword>
<dbReference type="EMBL" id="HACM01009404">
    <property type="protein sequence ID" value="CRZ09846.1"/>
    <property type="molecule type" value="Transcribed_RNA"/>
</dbReference>
<dbReference type="InterPro" id="IPR016162">
    <property type="entry name" value="Ald_DH_N"/>
</dbReference>
<sequence>MISMHRSIKKLDVPRLLRCFSNKVLVDNPYTGEIFTEVVEIDEPAMLQLVDRSCTAFKSWKESSLPDRIALCRQFISSFESKGQVYAEQISQQMGKPISQSIGEIRTTISRANAMILLAENALADVELSDVNGIQRRISREPIGPVLLLCPWNYPMLCAINGIIPAILSGNSVLVKQAERSSLCADALEESFAAANAPKGLLQAFHGSHDRVAHAIAHPGIAYVNFTGSVQGGQSVYKTVSDRFIDVGLELGGKDAAYICADADVASAAAGVIDGAFYNSGQSCCAVERIYVHEAVYDSFIEHALPLVKDYKLGDPMQTSTSLGPMAQKNAASFLSQQIKQAESLGARILTGGKPCNDQAGKGRFFAPTLAVNCTHEMSLMVEESFGPVVGVMSVKSDDEAIKLMNDSPYGLTASIWTKNDIRADSLGPLLNVGTIYQNRCDYLDPELPWSGRKASGKGLSLSHLAYQSFTKTKSYNLRRWTT</sequence>
<dbReference type="InterPro" id="IPR016160">
    <property type="entry name" value="Ald_DH_CS_CYS"/>
</dbReference>
<evidence type="ECO:0000313" key="5">
    <source>
        <dbReference type="EMBL" id="CRZ09846.1"/>
    </source>
</evidence>
<name>A0A0H5R7P8_9EUKA</name>
<evidence type="ECO:0000256" key="1">
    <source>
        <dbReference type="ARBA" id="ARBA00023002"/>
    </source>
</evidence>
<comment type="similarity">
    <text evidence="3">Belongs to the aldehyde dehydrogenase family.</text>
</comment>
<feature type="active site" evidence="2">
    <location>
        <position position="250"/>
    </location>
</feature>
<dbReference type="PROSITE" id="PS00070">
    <property type="entry name" value="ALDEHYDE_DEHYDR_CYS"/>
    <property type="match status" value="1"/>
</dbReference>
<dbReference type="InterPro" id="IPR016163">
    <property type="entry name" value="Ald_DH_C"/>
</dbReference>
<evidence type="ECO:0000256" key="2">
    <source>
        <dbReference type="PROSITE-ProRule" id="PRU10007"/>
    </source>
</evidence>
<dbReference type="Pfam" id="PF00171">
    <property type="entry name" value="Aldedh"/>
    <property type="match status" value="1"/>
</dbReference>
<dbReference type="SUPFAM" id="SSF53720">
    <property type="entry name" value="ALDH-like"/>
    <property type="match status" value="1"/>
</dbReference>
<evidence type="ECO:0000259" key="4">
    <source>
        <dbReference type="Pfam" id="PF00171"/>
    </source>
</evidence>
<organism evidence="5">
    <name type="scientific">Spongospora subterranea</name>
    <dbReference type="NCBI Taxonomy" id="70186"/>
    <lineage>
        <taxon>Eukaryota</taxon>
        <taxon>Sar</taxon>
        <taxon>Rhizaria</taxon>
        <taxon>Endomyxa</taxon>
        <taxon>Phytomyxea</taxon>
        <taxon>Plasmodiophorida</taxon>
        <taxon>Plasmodiophoridae</taxon>
        <taxon>Spongospora</taxon>
    </lineage>
</organism>
<reference evidence="5" key="1">
    <citation type="submission" date="2015-04" db="EMBL/GenBank/DDBJ databases">
        <title>The genome sequence of the plant pathogenic Rhizarian Plasmodiophora brassicae reveals insights in its biotrophic life cycle and the origin of chitin synthesis.</title>
        <authorList>
            <person name="Schwelm A."/>
            <person name="Fogelqvist J."/>
            <person name="Knaust A."/>
            <person name="Julke S."/>
            <person name="Lilja T."/>
            <person name="Dhandapani V."/>
            <person name="Bonilla-Rosso G."/>
            <person name="Karlsson M."/>
            <person name="Shevchenko A."/>
            <person name="Choi S.R."/>
            <person name="Kim H.G."/>
            <person name="Park J.Y."/>
            <person name="Lim Y.P."/>
            <person name="Ludwig-Muller J."/>
            <person name="Dixelius C."/>
        </authorList>
    </citation>
    <scope>NUCLEOTIDE SEQUENCE</scope>
    <source>
        <tissue evidence="5">Potato root galls</tissue>
    </source>
</reference>
<protein>
    <recommendedName>
        <fullName evidence="4">Aldehyde dehydrogenase domain-containing protein</fullName>
    </recommendedName>
</protein>
<accession>A0A0H5R7P8</accession>
<proteinExistence type="inferred from homology"/>
<dbReference type="InterPro" id="IPR016161">
    <property type="entry name" value="Ald_DH/histidinol_DH"/>
</dbReference>
<dbReference type="Gene3D" id="3.40.605.10">
    <property type="entry name" value="Aldehyde Dehydrogenase, Chain A, domain 1"/>
    <property type="match status" value="1"/>
</dbReference>
<dbReference type="PANTHER" id="PTHR11699">
    <property type="entry name" value="ALDEHYDE DEHYDROGENASE-RELATED"/>
    <property type="match status" value="1"/>
</dbReference>
<dbReference type="GO" id="GO:0016620">
    <property type="term" value="F:oxidoreductase activity, acting on the aldehyde or oxo group of donors, NAD or NADP as acceptor"/>
    <property type="evidence" value="ECO:0007669"/>
    <property type="project" value="InterPro"/>
</dbReference>
<dbReference type="Gene3D" id="3.40.309.10">
    <property type="entry name" value="Aldehyde Dehydrogenase, Chain A, domain 2"/>
    <property type="match status" value="1"/>
</dbReference>
<feature type="domain" description="Aldehyde dehydrogenase" evidence="4">
    <location>
        <begin position="23"/>
        <end position="475"/>
    </location>
</feature>
<dbReference type="InterPro" id="IPR015590">
    <property type="entry name" value="Aldehyde_DH_dom"/>
</dbReference>
<dbReference type="PROSITE" id="PS00687">
    <property type="entry name" value="ALDEHYDE_DEHYDR_GLU"/>
    <property type="match status" value="1"/>
</dbReference>
<dbReference type="AlphaFoldDB" id="A0A0H5R7P8"/>